<dbReference type="Proteomes" id="UP000326380">
    <property type="component" value="Unassembled WGS sequence"/>
</dbReference>
<dbReference type="AlphaFoldDB" id="A0A7L4ZWA9"/>
<sequence>MLPSWPARVVLLHVYQAPDTYSETGIMPGSVPYYDREQITYALHRQAESMAMPTAVEVVTGPFGEALEAAVQRFKPLLVVVGLTSVEGYVETLLANRALPWLRTSPVPAVLVPEGAALVAPRRVLVGIDGEGFAVPATAAASFQELLTTWKAHPVLTYATTPGSSLSRTEVLQSVRHSGLLPTDMEISFQQPLADTPEKGLLGAVDEQRANLLVLLARRRSLFGALVHRSVTARVLRKATVPVLLPVGERVDAAVPA</sequence>
<dbReference type="Gene3D" id="3.40.50.12370">
    <property type="match status" value="1"/>
</dbReference>
<dbReference type="InterPro" id="IPR006016">
    <property type="entry name" value="UspA"/>
</dbReference>
<dbReference type="SUPFAM" id="SSF52402">
    <property type="entry name" value="Adenine nucleotide alpha hydrolases-like"/>
    <property type="match status" value="2"/>
</dbReference>
<comment type="caution">
    <text evidence="1">The sequence shown here is derived from an EMBL/GenBank/DDBJ whole genome shotgun (WGS) entry which is preliminary data.</text>
</comment>
<accession>A0A7L4ZWA9</accession>
<gene>
    <name evidence="1" type="ORF">F0P96_03820</name>
</gene>
<protein>
    <submittedName>
        <fullName evidence="1">Universal stress protein</fullName>
    </submittedName>
</protein>
<reference evidence="1 2" key="1">
    <citation type="submission" date="2019-09" db="EMBL/GenBank/DDBJ databases">
        <title>Genome sequence of Hymenobacter sp. M3.</title>
        <authorList>
            <person name="Srinivasan S."/>
        </authorList>
    </citation>
    <scope>NUCLEOTIDE SEQUENCE [LARGE SCALE GENOMIC DNA]</scope>
    <source>
        <strain evidence="1 2">M3</strain>
    </source>
</reference>
<dbReference type="RefSeq" id="WP_151077416.1">
    <property type="nucleotide sequence ID" value="NZ_CP047647.1"/>
</dbReference>
<proteinExistence type="predicted"/>
<evidence type="ECO:0000313" key="2">
    <source>
        <dbReference type="Proteomes" id="UP000326380"/>
    </source>
</evidence>
<evidence type="ECO:0000313" key="1">
    <source>
        <dbReference type="EMBL" id="KAA9339753.1"/>
    </source>
</evidence>
<name>A0A7L4ZWA9_9BACT</name>
<dbReference type="CDD" id="cd00293">
    <property type="entry name" value="USP-like"/>
    <property type="match status" value="1"/>
</dbReference>
<dbReference type="EMBL" id="VTWU01000001">
    <property type="protein sequence ID" value="KAA9339753.1"/>
    <property type="molecule type" value="Genomic_DNA"/>
</dbReference>
<organism evidence="1 2">
    <name type="scientific">Hymenobacter busanensis</name>
    <dbReference type="NCBI Taxonomy" id="2607656"/>
    <lineage>
        <taxon>Bacteria</taxon>
        <taxon>Pseudomonadati</taxon>
        <taxon>Bacteroidota</taxon>
        <taxon>Cytophagia</taxon>
        <taxon>Cytophagales</taxon>
        <taxon>Hymenobacteraceae</taxon>
        <taxon>Hymenobacter</taxon>
    </lineage>
</organism>
<keyword evidence="2" id="KW-1185">Reference proteome</keyword>
<dbReference type="Pfam" id="PF00582">
    <property type="entry name" value="Usp"/>
    <property type="match status" value="1"/>
</dbReference>